<feature type="region of interest" description="Disordered" evidence="1">
    <location>
        <begin position="24"/>
        <end position="62"/>
    </location>
</feature>
<feature type="compositionally biased region" description="Polar residues" evidence="1">
    <location>
        <begin position="395"/>
        <end position="406"/>
    </location>
</feature>
<dbReference type="InterPro" id="IPR011047">
    <property type="entry name" value="Quinoprotein_ADH-like_sf"/>
</dbReference>
<dbReference type="Proteomes" id="UP000010878">
    <property type="component" value="Chromosome"/>
</dbReference>
<dbReference type="EMBL" id="CP003929">
    <property type="protein sequence ID" value="AGB35967.1"/>
    <property type="molecule type" value="Genomic_DNA"/>
</dbReference>
<dbReference type="SMART" id="SM00564">
    <property type="entry name" value="PQQ"/>
    <property type="match status" value="5"/>
</dbReference>
<dbReference type="Gene3D" id="2.40.128.630">
    <property type="match status" value="3"/>
</dbReference>
<dbReference type="InterPro" id="IPR006311">
    <property type="entry name" value="TAT_signal"/>
</dbReference>
<evidence type="ECO:0000313" key="3">
    <source>
        <dbReference type="EMBL" id="AGB35967.1"/>
    </source>
</evidence>
<protein>
    <recommendedName>
        <fullName evidence="2">Pyrrolo-quinoline quinone repeat domain-containing protein</fullName>
    </recommendedName>
</protein>
<evidence type="ECO:0000313" key="4">
    <source>
        <dbReference type="Proteomes" id="UP000010878"/>
    </source>
</evidence>
<dbReference type="PROSITE" id="PS51318">
    <property type="entry name" value="TAT"/>
    <property type="match status" value="1"/>
</dbReference>
<feature type="region of interest" description="Disordered" evidence="1">
    <location>
        <begin position="387"/>
        <end position="455"/>
    </location>
</feature>
<feature type="domain" description="Pyrrolo-quinoline quinone repeat" evidence="2">
    <location>
        <begin position="174"/>
        <end position="279"/>
    </location>
</feature>
<dbReference type="Pfam" id="PF13360">
    <property type="entry name" value="PQQ_2"/>
    <property type="match status" value="1"/>
</dbReference>
<dbReference type="HOGENOM" id="CLU_037096_0_0_2"/>
<dbReference type="GeneID" id="14404385"/>
<name>L0JSI7_9EURY</name>
<dbReference type="OrthoDB" id="169171at2157"/>
<organism evidence="3 4">
    <name type="scientific">Natronococcus occultus SP4</name>
    <dbReference type="NCBI Taxonomy" id="694430"/>
    <lineage>
        <taxon>Archaea</taxon>
        <taxon>Methanobacteriati</taxon>
        <taxon>Methanobacteriota</taxon>
        <taxon>Stenosarchaea group</taxon>
        <taxon>Halobacteria</taxon>
        <taxon>Halobacteriales</taxon>
        <taxon>Natrialbaceae</taxon>
        <taxon>Natronococcus</taxon>
    </lineage>
</organism>
<dbReference type="InterPro" id="IPR018391">
    <property type="entry name" value="PQQ_b-propeller_rpt"/>
</dbReference>
<dbReference type="PANTHER" id="PTHR34512">
    <property type="entry name" value="CELL SURFACE PROTEIN"/>
    <property type="match status" value="1"/>
</dbReference>
<feature type="compositionally biased region" description="Acidic residues" evidence="1">
    <location>
        <begin position="414"/>
        <end position="447"/>
    </location>
</feature>
<dbReference type="RefSeq" id="WP_015319425.1">
    <property type="nucleotide sequence ID" value="NC_019974.1"/>
</dbReference>
<evidence type="ECO:0000259" key="2">
    <source>
        <dbReference type="Pfam" id="PF13360"/>
    </source>
</evidence>
<dbReference type="AlphaFoldDB" id="L0JSI7"/>
<accession>L0JSI7</accession>
<dbReference type="KEGG" id="nou:Natoc_0086"/>
<evidence type="ECO:0000256" key="1">
    <source>
        <dbReference type="SAM" id="MobiDB-lite"/>
    </source>
</evidence>
<dbReference type="PANTHER" id="PTHR34512:SF30">
    <property type="entry name" value="OUTER MEMBRANE PROTEIN ASSEMBLY FACTOR BAMB"/>
    <property type="match status" value="1"/>
</dbReference>
<gene>
    <name evidence="3" type="ORF">Natoc_0086</name>
</gene>
<dbReference type="InterPro" id="IPR002372">
    <property type="entry name" value="PQQ_rpt_dom"/>
</dbReference>
<sequence length="481" mass="50302">MTGYGRRRVLQAGGFVAAGVLASGSATADDRTRTHRGESTDRGWTARRGTPGNTGYSAGTSGPQDPAVVDWEQAGAGGSIAVADGVIYRTIDGAVHAFSTEDGDPIAESDDVGAAGAPAIADGRIYVGGENLLAFESDEFVDGEGEVGTVWQQGFDGDVSEPIVADGRAFVVSEGALHAVDTEGGARLWSRSPDERKLVSQSVAVADGAVFTTDGRSLYALEANDGTDRWATADGGFRDQVIVATDDAVAVQVGGLDEVAVYETETGDLRWIGDGYAPALATDDRIYTLAENAVVGYDRESGDEQWRPGLESAIYGPPVADDEKLYVGIRSPDGDAGIVALDLEDGILEWSIETEAHPHDLAIADDTLYAVADGLLAIRAESAFDDVDANETDGDNVTQPENGNDTFETRDPEDVGDDGGNDTDDGNGNGEPEDVDEVLGDDDDEEIPGFTTGAGIAGGAVVLEWLRRTAVDESVSEREQE</sequence>
<feature type="compositionally biased region" description="Basic and acidic residues" evidence="1">
    <location>
        <begin position="28"/>
        <end position="41"/>
    </location>
</feature>
<keyword evidence="4" id="KW-1185">Reference proteome</keyword>
<dbReference type="STRING" id="694430.Natoc_0086"/>
<proteinExistence type="predicted"/>
<dbReference type="SUPFAM" id="SSF50998">
    <property type="entry name" value="Quinoprotein alcohol dehydrogenase-like"/>
    <property type="match status" value="2"/>
</dbReference>
<dbReference type="eggNOG" id="arCOG02556">
    <property type="taxonomic scope" value="Archaea"/>
</dbReference>
<reference evidence="3 4" key="1">
    <citation type="submission" date="2012-11" db="EMBL/GenBank/DDBJ databases">
        <title>FINISHED of Natronococcus occultus SP4, DSM 3396.</title>
        <authorList>
            <consortium name="DOE Joint Genome Institute"/>
            <person name="Eisen J."/>
            <person name="Huntemann M."/>
            <person name="Wei C.-L."/>
            <person name="Han J."/>
            <person name="Detter J.C."/>
            <person name="Han C."/>
            <person name="Tapia R."/>
            <person name="Chen A."/>
            <person name="Kyrpides N."/>
            <person name="Mavromatis K."/>
            <person name="Markowitz V."/>
            <person name="Szeto E."/>
            <person name="Ivanova N."/>
            <person name="Mikhailova N."/>
            <person name="Ovchinnikova G."/>
            <person name="Pagani I."/>
            <person name="Pati A."/>
            <person name="Goodwin L."/>
            <person name="Nordberg H.P."/>
            <person name="Cantor M.N."/>
            <person name="Hua S.X."/>
            <person name="Woyke T."/>
            <person name="Eisen J."/>
            <person name="Klenk H.-P."/>
            <person name="Klenk H.-P."/>
        </authorList>
    </citation>
    <scope>NUCLEOTIDE SEQUENCE [LARGE SCALE GENOMIC DNA]</scope>
    <source>
        <strain evidence="3 4">SP4</strain>
    </source>
</reference>
<feature type="compositionally biased region" description="Polar residues" evidence="1">
    <location>
        <begin position="51"/>
        <end position="62"/>
    </location>
</feature>